<dbReference type="EMBL" id="JBHTMB010000062">
    <property type="protein sequence ID" value="MFD1233451.1"/>
    <property type="molecule type" value="Genomic_DNA"/>
</dbReference>
<name>A0ABW3VF27_9PSEU</name>
<dbReference type="Proteomes" id="UP001597182">
    <property type="component" value="Unassembled WGS sequence"/>
</dbReference>
<evidence type="ECO:0000313" key="1">
    <source>
        <dbReference type="EMBL" id="MFD1233451.1"/>
    </source>
</evidence>
<accession>A0ABW3VF27</accession>
<evidence type="ECO:0000313" key="2">
    <source>
        <dbReference type="Proteomes" id="UP001597182"/>
    </source>
</evidence>
<gene>
    <name evidence="1" type="ORF">ACFQ34_09175</name>
</gene>
<keyword evidence="2" id="KW-1185">Reference proteome</keyword>
<sequence length="65" mass="7170">ALTQAGAVTGMELDIHNQMVDMFTYDHTAHLPAQLVGTPLLPTMPGPVDRYLQADQRDFFALTAR</sequence>
<feature type="non-terminal residue" evidence="1">
    <location>
        <position position="1"/>
    </location>
</feature>
<protein>
    <submittedName>
        <fullName evidence="1">Uncharacterized protein</fullName>
    </submittedName>
</protein>
<proteinExistence type="predicted"/>
<reference evidence="2" key="1">
    <citation type="journal article" date="2019" name="Int. J. Syst. Evol. Microbiol.">
        <title>The Global Catalogue of Microorganisms (GCM) 10K type strain sequencing project: providing services to taxonomists for standard genome sequencing and annotation.</title>
        <authorList>
            <consortium name="The Broad Institute Genomics Platform"/>
            <consortium name="The Broad Institute Genome Sequencing Center for Infectious Disease"/>
            <person name="Wu L."/>
            <person name="Ma J."/>
        </authorList>
    </citation>
    <scope>NUCLEOTIDE SEQUENCE [LARGE SCALE GENOMIC DNA]</scope>
    <source>
        <strain evidence="2">CCUG 49018</strain>
    </source>
</reference>
<organism evidence="1 2">
    <name type="scientific">Pseudonocardia benzenivorans</name>
    <dbReference type="NCBI Taxonomy" id="228005"/>
    <lineage>
        <taxon>Bacteria</taxon>
        <taxon>Bacillati</taxon>
        <taxon>Actinomycetota</taxon>
        <taxon>Actinomycetes</taxon>
        <taxon>Pseudonocardiales</taxon>
        <taxon>Pseudonocardiaceae</taxon>
        <taxon>Pseudonocardia</taxon>
    </lineage>
</organism>
<dbReference type="RefSeq" id="WP_379652870.1">
    <property type="nucleotide sequence ID" value="NZ_JBHTMB010000062.1"/>
</dbReference>
<comment type="caution">
    <text evidence="1">The sequence shown here is derived from an EMBL/GenBank/DDBJ whole genome shotgun (WGS) entry which is preliminary data.</text>
</comment>